<dbReference type="InterPro" id="IPR025877">
    <property type="entry name" value="MobA-like_NTP_Trfase"/>
</dbReference>
<dbReference type="Pfam" id="PF12804">
    <property type="entry name" value="NTP_transf_3"/>
    <property type="match status" value="1"/>
</dbReference>
<dbReference type="PANTHER" id="PTHR19136">
    <property type="entry name" value="MOLYBDENUM COFACTOR GUANYLYLTRANSFERASE"/>
    <property type="match status" value="1"/>
</dbReference>
<keyword evidence="7" id="KW-0501">Molybdenum cofactor biosynthesis</keyword>
<evidence type="ECO:0000259" key="8">
    <source>
        <dbReference type="Pfam" id="PF12804"/>
    </source>
</evidence>
<evidence type="ECO:0000256" key="2">
    <source>
        <dbReference type="ARBA" id="ARBA00022679"/>
    </source>
</evidence>
<sequence length="207" mass="22482">MTANSEFFSQERGRAPVQKRVCPVVLAGGQSSRMGKDKALLKLSHGRTLLEQARYVIDGLQPSEGIVMMPTMVSGARPGGIPDRVPDAGPLGGLQAIARHLDSQKLACDALLVLPVDMPLLSPALLHQLCAAGQTVEQVVCIGDFYLPCWLPLNDRCRKYLDAAVTGQVIASVRALFGYLGCMQLPEPDGDWHLNVNRPEDFQRLLP</sequence>
<evidence type="ECO:0000313" key="9">
    <source>
        <dbReference type="EMBL" id="MBN8430574.1"/>
    </source>
</evidence>
<feature type="domain" description="MobA-like NTP transferase" evidence="8">
    <location>
        <begin position="24"/>
        <end position="162"/>
    </location>
</feature>
<protein>
    <submittedName>
        <fullName evidence="9">Molybdenum cofactor guanylyltransferase</fullName>
    </submittedName>
</protein>
<evidence type="ECO:0000313" key="10">
    <source>
        <dbReference type="Proteomes" id="UP000664293"/>
    </source>
</evidence>
<dbReference type="Proteomes" id="UP000664293">
    <property type="component" value="Unassembled WGS sequence"/>
</dbReference>
<accession>A0ABS3E651</accession>
<dbReference type="Gene3D" id="3.90.550.10">
    <property type="entry name" value="Spore Coat Polysaccharide Biosynthesis Protein SpsA, Chain A"/>
    <property type="match status" value="1"/>
</dbReference>
<proteinExistence type="predicted"/>
<keyword evidence="4" id="KW-0547">Nucleotide-binding</keyword>
<keyword evidence="6" id="KW-0342">GTP-binding</keyword>
<gene>
    <name evidence="9" type="ORF">JF535_06880</name>
</gene>
<keyword evidence="5" id="KW-0460">Magnesium</keyword>
<evidence type="ECO:0000256" key="3">
    <source>
        <dbReference type="ARBA" id="ARBA00022723"/>
    </source>
</evidence>
<evidence type="ECO:0000256" key="5">
    <source>
        <dbReference type="ARBA" id="ARBA00022842"/>
    </source>
</evidence>
<keyword evidence="3" id="KW-0479">Metal-binding</keyword>
<dbReference type="GO" id="GO:0016779">
    <property type="term" value="F:nucleotidyltransferase activity"/>
    <property type="evidence" value="ECO:0007669"/>
    <property type="project" value="UniProtKB-KW"/>
</dbReference>
<dbReference type="CDD" id="cd02503">
    <property type="entry name" value="MobA"/>
    <property type="match status" value="1"/>
</dbReference>
<dbReference type="EMBL" id="JAEKJR010000002">
    <property type="protein sequence ID" value="MBN8430574.1"/>
    <property type="molecule type" value="Genomic_DNA"/>
</dbReference>
<dbReference type="SUPFAM" id="SSF53448">
    <property type="entry name" value="Nucleotide-diphospho-sugar transferases"/>
    <property type="match status" value="1"/>
</dbReference>
<dbReference type="RefSeq" id="WP_207000631.1">
    <property type="nucleotide sequence ID" value="NZ_JAEKJR010000002.1"/>
</dbReference>
<evidence type="ECO:0000256" key="7">
    <source>
        <dbReference type="ARBA" id="ARBA00023150"/>
    </source>
</evidence>
<evidence type="ECO:0000256" key="1">
    <source>
        <dbReference type="ARBA" id="ARBA00022490"/>
    </source>
</evidence>
<dbReference type="InterPro" id="IPR029044">
    <property type="entry name" value="Nucleotide-diphossugar_trans"/>
</dbReference>
<dbReference type="InterPro" id="IPR013482">
    <property type="entry name" value="Molybde_CF_guanTrfase"/>
</dbReference>
<keyword evidence="9" id="KW-0548">Nucleotidyltransferase</keyword>
<keyword evidence="2" id="KW-0808">Transferase</keyword>
<dbReference type="PANTHER" id="PTHR19136:SF81">
    <property type="entry name" value="MOLYBDENUM COFACTOR GUANYLYLTRANSFERASE"/>
    <property type="match status" value="1"/>
</dbReference>
<evidence type="ECO:0000256" key="4">
    <source>
        <dbReference type="ARBA" id="ARBA00022741"/>
    </source>
</evidence>
<keyword evidence="1" id="KW-0963">Cytoplasm</keyword>
<evidence type="ECO:0000256" key="6">
    <source>
        <dbReference type="ARBA" id="ARBA00023134"/>
    </source>
</evidence>
<keyword evidence="10" id="KW-1185">Reference proteome</keyword>
<reference evidence="9 10" key="1">
    <citation type="submission" date="2020-12" db="EMBL/GenBank/DDBJ databases">
        <title>Oil enriched cultivation method for isolating marine PHA-producing bacteria.</title>
        <authorList>
            <person name="Zheng W."/>
            <person name="Yu S."/>
            <person name="Huang Y."/>
        </authorList>
    </citation>
    <scope>NUCLEOTIDE SEQUENCE [LARGE SCALE GENOMIC DNA]</scope>
    <source>
        <strain evidence="9 10">SN0-2</strain>
    </source>
</reference>
<organism evidence="9 10">
    <name type="scientific">Microbulbifer salipaludis</name>
    <dbReference type="NCBI Taxonomy" id="187980"/>
    <lineage>
        <taxon>Bacteria</taxon>
        <taxon>Pseudomonadati</taxon>
        <taxon>Pseudomonadota</taxon>
        <taxon>Gammaproteobacteria</taxon>
        <taxon>Cellvibrionales</taxon>
        <taxon>Microbulbiferaceae</taxon>
        <taxon>Microbulbifer</taxon>
    </lineage>
</organism>
<name>A0ABS3E651_9GAMM</name>
<comment type="caution">
    <text evidence="9">The sequence shown here is derived from an EMBL/GenBank/DDBJ whole genome shotgun (WGS) entry which is preliminary data.</text>
</comment>